<evidence type="ECO:0000259" key="11">
    <source>
        <dbReference type="Pfam" id="PF00133"/>
    </source>
</evidence>
<protein>
    <recommendedName>
        <fullName evidence="2">leucine--tRNA ligase</fullName>
        <ecNumber evidence="2">6.1.1.4</ecNumber>
    </recommendedName>
    <alternativeName>
        <fullName evidence="8">Leucyl-tRNA synthetase</fullName>
    </alternativeName>
</protein>
<dbReference type="InterPro" id="IPR055416">
    <property type="entry name" value="RBD_LARS1"/>
</dbReference>
<dbReference type="GO" id="GO:0005524">
    <property type="term" value="F:ATP binding"/>
    <property type="evidence" value="ECO:0007669"/>
    <property type="project" value="UniProtKB-KW"/>
</dbReference>
<keyword evidence="3 9" id="KW-0436">Ligase</keyword>
<dbReference type="Pfam" id="PF24810">
    <property type="entry name" value="RBD_LARS1"/>
    <property type="match status" value="1"/>
</dbReference>
<dbReference type="InterPro" id="IPR004493">
    <property type="entry name" value="Leu-tRNA-synth_Ia_arc/euk"/>
</dbReference>
<evidence type="ECO:0000259" key="13">
    <source>
        <dbReference type="Pfam" id="PF09334"/>
    </source>
</evidence>
<dbReference type="GO" id="GO:0006429">
    <property type="term" value="P:leucyl-tRNA aminoacylation"/>
    <property type="evidence" value="ECO:0007669"/>
    <property type="project" value="InterPro"/>
</dbReference>
<feature type="region of interest" description="Disordered" evidence="10">
    <location>
        <begin position="1"/>
        <end position="29"/>
    </location>
</feature>
<dbReference type="NCBIfam" id="TIGR00395">
    <property type="entry name" value="leuS_arch"/>
    <property type="match status" value="1"/>
</dbReference>
<dbReference type="Pfam" id="PF09334">
    <property type="entry name" value="tRNA-synt_1g"/>
    <property type="match status" value="1"/>
</dbReference>
<dbReference type="Pfam" id="PF00133">
    <property type="entry name" value="tRNA-synt_1"/>
    <property type="match status" value="1"/>
</dbReference>
<dbReference type="Gene3D" id="3.90.740.10">
    <property type="entry name" value="Valyl/Leucyl/Isoleucyl-tRNA synthetase, editing domain"/>
    <property type="match status" value="1"/>
</dbReference>
<dbReference type="OMA" id="KFIEWQF"/>
<evidence type="ECO:0000256" key="3">
    <source>
        <dbReference type="ARBA" id="ARBA00022598"/>
    </source>
</evidence>
<organism evidence="15 16">
    <name type="scientific">Romanomermis culicivorax</name>
    <name type="common">Nematode worm</name>
    <dbReference type="NCBI Taxonomy" id="13658"/>
    <lineage>
        <taxon>Eukaryota</taxon>
        <taxon>Metazoa</taxon>
        <taxon>Ecdysozoa</taxon>
        <taxon>Nematoda</taxon>
        <taxon>Enoplea</taxon>
        <taxon>Dorylaimia</taxon>
        <taxon>Mermithida</taxon>
        <taxon>Mermithoidea</taxon>
        <taxon>Mermithidae</taxon>
        <taxon>Romanomermis</taxon>
    </lineage>
</organism>
<evidence type="ECO:0000256" key="5">
    <source>
        <dbReference type="ARBA" id="ARBA00022840"/>
    </source>
</evidence>
<feature type="domain" description="Leucine--tRNA ligase RagD-binding" evidence="14">
    <location>
        <begin position="908"/>
        <end position="980"/>
    </location>
</feature>
<keyword evidence="4 9" id="KW-0547">Nucleotide-binding</keyword>
<name>A0A915I6H1_ROMCU</name>
<evidence type="ECO:0000313" key="15">
    <source>
        <dbReference type="Proteomes" id="UP000887565"/>
    </source>
</evidence>
<feature type="domain" description="Methionyl/Leucyl tRNA synthetase" evidence="13">
    <location>
        <begin position="628"/>
        <end position="727"/>
    </location>
</feature>
<evidence type="ECO:0000256" key="9">
    <source>
        <dbReference type="RuleBase" id="RU363039"/>
    </source>
</evidence>
<dbReference type="WBParaSite" id="nRc.2.0.1.t09738-RA">
    <property type="protein sequence ID" value="nRc.2.0.1.t09738-RA"/>
    <property type="gene ID" value="nRc.2.0.1.g09738"/>
</dbReference>
<dbReference type="PANTHER" id="PTHR45794">
    <property type="entry name" value="LEUCYL-TRNA SYNTHETASE"/>
    <property type="match status" value="1"/>
</dbReference>
<dbReference type="InterPro" id="IPR013155">
    <property type="entry name" value="M/V/L/I-tRNA-synth_anticd-bd"/>
</dbReference>
<keyword evidence="15" id="KW-1185">Reference proteome</keyword>
<dbReference type="InterPro" id="IPR014729">
    <property type="entry name" value="Rossmann-like_a/b/a_fold"/>
</dbReference>
<evidence type="ECO:0000256" key="2">
    <source>
        <dbReference type="ARBA" id="ARBA00013164"/>
    </source>
</evidence>
<evidence type="ECO:0000256" key="6">
    <source>
        <dbReference type="ARBA" id="ARBA00022917"/>
    </source>
</evidence>
<dbReference type="SUPFAM" id="SSF50677">
    <property type="entry name" value="ValRS/IleRS/LeuRS editing domain"/>
    <property type="match status" value="1"/>
</dbReference>
<dbReference type="Gene3D" id="3.40.50.620">
    <property type="entry name" value="HUPs"/>
    <property type="match status" value="1"/>
</dbReference>
<reference evidence="16" key="1">
    <citation type="submission" date="2022-11" db="UniProtKB">
        <authorList>
            <consortium name="WormBaseParasite"/>
        </authorList>
    </citation>
    <scope>IDENTIFICATION</scope>
</reference>
<dbReference type="PANTHER" id="PTHR45794:SF1">
    <property type="entry name" value="LEUCINE--TRNA LIGASE, CYTOPLASMIC"/>
    <property type="match status" value="1"/>
</dbReference>
<evidence type="ECO:0000256" key="1">
    <source>
        <dbReference type="ARBA" id="ARBA00005594"/>
    </source>
</evidence>
<dbReference type="InterPro" id="IPR002300">
    <property type="entry name" value="aa-tRNA-synth_Ia"/>
</dbReference>
<evidence type="ECO:0000313" key="16">
    <source>
        <dbReference type="WBParaSite" id="nRc.2.0.1.t09738-RA"/>
    </source>
</evidence>
<dbReference type="Gene3D" id="1.10.730.10">
    <property type="entry name" value="Isoleucyl-tRNA Synthetase, Domain 1"/>
    <property type="match status" value="1"/>
</dbReference>
<keyword evidence="6 9" id="KW-0648">Protein biosynthesis</keyword>
<dbReference type="GO" id="GO:0002161">
    <property type="term" value="F:aminoacyl-tRNA deacylase activity"/>
    <property type="evidence" value="ECO:0007669"/>
    <property type="project" value="InterPro"/>
</dbReference>
<dbReference type="Proteomes" id="UP000887565">
    <property type="component" value="Unplaced"/>
</dbReference>
<sequence length="1050" mass="120162">MAEREKKMKLMEKERRKKGSKGAKVEQKEEDSKMATFETFRSFSAPKFMCTFPYPYMNGRLHLGHTFTVSKCEFAAGFQRMLGKKCLFPFGLHCTGMPIKAAADKLKREIEDYGLPPIFPIEAAHENVGDRMQNDNGKANGPETVIIDKAKGKKSKAVAKTGSSKYQWNIMQALGIPESEIPKFQDPQHWLVYFPELAIKDVKSMGGRIDWRRSFITTDANPYYDSFVRWQFIRLKERNRIQFGKRYGVGAQEYTLIKMKILSPLPKKLELFSSRNVYLVAATLRPETMYGQTNCWLRPDMNYVAFNANGDEIFISTKRAARNMSYQGLTPVNGKVNVLTDLTGQDLLGCALKAPLTSFEKIYALPMLTIKEDKGTGPLREKFHILDEMVLPFEPVPIIDVPGFGNLCAVTVCNELKIQSQNDRDRLQEAKEKVYLKGFYEGVMLVGEYAGKRVQDIKKIIQETLIEQNEALKYMEPEKQVVSRSGDECVVALCDQWYLNYGDPEWKQDATNALVHIETFSEDVRNNFLATLDWLHEHACSRSYGLGSKIPWDPQYLIESLSDSTIYMSFYTVCHLLQGENLDGSVVGPLGIKPDEMTPDVWDYIFCQTENFDSTKIKIKKSKADRLKREFEYWYGVDLRTSGKDLVQNHLSYYIYNHIAIWPKDPTKWPRAIRANGHLLLNNEKMSKSTGNFLTLHEAVEKYSADGMRLTLADAGDGVEDANFMETMADAGVLRLYNLISWTKNILNDIQNNSLRSGVTDQLFCDQIFANDINYAIEQSRKAYESMFFKDAAKAALFELQTARDKYREWSLDKMHKDLILRYIRIQALLILPICPHLSENIWEMLGHKETIMRAKWPESEPVDEVLLKKSKFFENVVHEFRLRLKTYSQPKGKKPAATQPSYATIYVADCYPAWQAKVLTEIKNQFEATKAMPDNKELLLVLQSSAEIRKYMKKVMPFVQMIKDSFCKNGFHALDLTYELDAEDILKQNIEYLLGTLELKSIDILPASSGNDKVREECLPGKPFIVYGDSLATNINAHENGVAAMTIGK</sequence>
<feature type="compositionally biased region" description="Basic and acidic residues" evidence="10">
    <location>
        <begin position="1"/>
        <end position="14"/>
    </location>
</feature>
<comment type="similarity">
    <text evidence="1 9">Belongs to the class-I aminoacyl-tRNA synthetase family.</text>
</comment>
<keyword evidence="7 9" id="KW-0030">Aminoacyl-tRNA synthetase</keyword>
<keyword evidence="5 9" id="KW-0067">ATP-binding</keyword>
<dbReference type="GO" id="GO:0004823">
    <property type="term" value="F:leucine-tRNA ligase activity"/>
    <property type="evidence" value="ECO:0007669"/>
    <property type="project" value="UniProtKB-EC"/>
</dbReference>
<feature type="domain" description="Methionyl/Valyl/Leucyl/Isoleucyl-tRNA synthetase anticodon-binding" evidence="12">
    <location>
        <begin position="766"/>
        <end position="880"/>
    </location>
</feature>
<proteinExistence type="inferred from homology"/>
<accession>A0A915I6H1</accession>
<dbReference type="InterPro" id="IPR015413">
    <property type="entry name" value="Methionyl/Leucyl_tRNA_Synth"/>
</dbReference>
<evidence type="ECO:0000256" key="10">
    <source>
        <dbReference type="SAM" id="MobiDB-lite"/>
    </source>
</evidence>
<dbReference type="SUPFAM" id="SSF47323">
    <property type="entry name" value="Anticodon-binding domain of a subclass of class I aminoacyl-tRNA synthetases"/>
    <property type="match status" value="1"/>
</dbReference>
<dbReference type="AlphaFoldDB" id="A0A915I6H1"/>
<dbReference type="InterPro" id="IPR009080">
    <property type="entry name" value="tRNAsynth_Ia_anticodon-bd"/>
</dbReference>
<dbReference type="InterPro" id="IPR009008">
    <property type="entry name" value="Val/Leu/Ile-tRNA-synth_edit"/>
</dbReference>
<dbReference type="EC" id="6.1.1.4" evidence="2"/>
<evidence type="ECO:0000259" key="14">
    <source>
        <dbReference type="Pfam" id="PF24810"/>
    </source>
</evidence>
<evidence type="ECO:0000259" key="12">
    <source>
        <dbReference type="Pfam" id="PF08264"/>
    </source>
</evidence>
<evidence type="ECO:0000256" key="8">
    <source>
        <dbReference type="ARBA" id="ARBA00030520"/>
    </source>
</evidence>
<dbReference type="Pfam" id="PF08264">
    <property type="entry name" value="Anticodon_1"/>
    <property type="match status" value="1"/>
</dbReference>
<dbReference type="SUPFAM" id="SSF52374">
    <property type="entry name" value="Nucleotidylyl transferase"/>
    <property type="match status" value="1"/>
</dbReference>
<evidence type="ECO:0000256" key="4">
    <source>
        <dbReference type="ARBA" id="ARBA00022741"/>
    </source>
</evidence>
<feature type="domain" description="Aminoacyl-tRNA synthetase class Ia" evidence="11">
    <location>
        <begin position="44"/>
        <end position="105"/>
    </location>
</feature>
<evidence type="ECO:0000256" key="7">
    <source>
        <dbReference type="ARBA" id="ARBA00023146"/>
    </source>
</evidence>